<evidence type="ECO:0000313" key="1">
    <source>
        <dbReference type="EMBL" id="SUA68209.1"/>
    </source>
</evidence>
<protein>
    <submittedName>
        <fullName evidence="1">Uncharacterized protein</fullName>
    </submittedName>
</protein>
<accession>A0A378XVU4</accession>
<gene>
    <name evidence="1" type="ORF">NCTC10343_01565</name>
</gene>
<reference evidence="1 2" key="1">
    <citation type="submission" date="2018-06" db="EMBL/GenBank/DDBJ databases">
        <authorList>
            <consortium name="Pathogen Informatics"/>
            <person name="Doyle S."/>
        </authorList>
    </citation>
    <scope>NUCLEOTIDE SEQUENCE [LARGE SCALE GENOMIC DNA]</scope>
    <source>
        <strain evidence="1 2">NCTC10343</strain>
    </source>
</reference>
<dbReference type="Proteomes" id="UP000254400">
    <property type="component" value="Unassembled WGS sequence"/>
</dbReference>
<dbReference type="EMBL" id="UGSC01000001">
    <property type="protein sequence ID" value="SUA68209.1"/>
    <property type="molecule type" value="Genomic_DNA"/>
</dbReference>
<dbReference type="GeneID" id="93350352"/>
<organism evidence="1 2">
    <name type="scientific">Paenibacillus polymyxa</name>
    <name type="common">Bacillus polymyxa</name>
    <dbReference type="NCBI Taxonomy" id="1406"/>
    <lineage>
        <taxon>Bacteria</taxon>
        <taxon>Bacillati</taxon>
        <taxon>Bacillota</taxon>
        <taxon>Bacilli</taxon>
        <taxon>Bacillales</taxon>
        <taxon>Paenibacillaceae</taxon>
        <taxon>Paenibacillus</taxon>
    </lineage>
</organism>
<dbReference type="RefSeq" id="WP_019686663.1">
    <property type="nucleotide sequence ID" value="NZ_CP036496.1"/>
</dbReference>
<evidence type="ECO:0000313" key="2">
    <source>
        <dbReference type="Proteomes" id="UP000254400"/>
    </source>
</evidence>
<sequence length="85" mass="9338">MSVKPRFAFLSSDGILHLHDEEHAAQHGKHVQTSLTDDESGFPVIEGQGVVYYAREDKAYIHGNKSKGKLIATPPVLKQLAAELL</sequence>
<name>A0A378XVU4_PAEPO</name>
<proteinExistence type="predicted"/>
<dbReference type="AlphaFoldDB" id="A0A378XVU4"/>